<dbReference type="GO" id="GO:0005802">
    <property type="term" value="C:trans-Golgi network"/>
    <property type="evidence" value="ECO:0007669"/>
    <property type="project" value="TreeGrafter"/>
</dbReference>
<evidence type="ECO:0000256" key="2">
    <source>
        <dbReference type="ARBA" id="ARBA00009665"/>
    </source>
</evidence>
<keyword evidence="6 11" id="KW-0812">Transmembrane</keyword>
<dbReference type="Pfam" id="PF03105">
    <property type="entry name" value="SPX"/>
    <property type="match status" value="1"/>
</dbReference>
<proteinExistence type="inferred from homology"/>
<evidence type="ECO:0000256" key="3">
    <source>
        <dbReference type="ARBA" id="ARBA00022448"/>
    </source>
</evidence>
<evidence type="ECO:0000256" key="8">
    <source>
        <dbReference type="ARBA" id="ARBA00023136"/>
    </source>
</evidence>
<comment type="subcellular location">
    <subcellularLocation>
        <location evidence="1">Cell membrane</location>
        <topology evidence="1">Multi-pass membrane protein</topology>
    </subcellularLocation>
</comment>
<dbReference type="AlphaFoldDB" id="A0A2N9J312"/>
<comment type="similarity">
    <text evidence="2">Belongs to the SYG1 (TC 2.A.94) family.</text>
</comment>
<feature type="transmembrane region" description="Helical" evidence="11">
    <location>
        <begin position="448"/>
        <end position="467"/>
    </location>
</feature>
<dbReference type="GO" id="GO:0006817">
    <property type="term" value="P:phosphate ion transport"/>
    <property type="evidence" value="ECO:0007669"/>
    <property type="project" value="UniProtKB-KW"/>
</dbReference>
<feature type="transmembrane region" description="Helical" evidence="11">
    <location>
        <begin position="611"/>
        <end position="631"/>
    </location>
</feature>
<evidence type="ECO:0000259" key="13">
    <source>
        <dbReference type="PROSITE" id="PS51382"/>
    </source>
</evidence>
<keyword evidence="8 11" id="KW-0472">Membrane</keyword>
<comment type="function">
    <text evidence="9">May transport inorganic phosphate (Pi).</text>
</comment>
<reference evidence="14" key="1">
    <citation type="submission" date="2018-02" db="EMBL/GenBank/DDBJ databases">
        <authorList>
            <person name="Cohen D.B."/>
            <person name="Kent A.D."/>
        </authorList>
    </citation>
    <scope>NUCLEOTIDE SEQUENCE</scope>
</reference>
<evidence type="ECO:0008006" key="15">
    <source>
        <dbReference type="Google" id="ProtNLM"/>
    </source>
</evidence>
<keyword evidence="7 11" id="KW-1133">Transmembrane helix</keyword>
<dbReference type="GO" id="GO:0016036">
    <property type="term" value="P:cellular response to phosphate starvation"/>
    <property type="evidence" value="ECO:0007669"/>
    <property type="project" value="TreeGrafter"/>
</dbReference>
<evidence type="ECO:0000313" key="14">
    <source>
        <dbReference type="EMBL" id="SPD31886.1"/>
    </source>
</evidence>
<evidence type="ECO:0000256" key="5">
    <source>
        <dbReference type="ARBA" id="ARBA00022592"/>
    </source>
</evidence>
<keyword evidence="3" id="KW-0813">Transport</keyword>
<name>A0A2N9J312_FAGSY</name>
<feature type="domain" description="SPX" evidence="13">
    <location>
        <begin position="1"/>
        <end position="316"/>
    </location>
</feature>
<keyword evidence="4" id="KW-1003">Cell membrane</keyword>
<evidence type="ECO:0000259" key="12">
    <source>
        <dbReference type="PROSITE" id="PS51380"/>
    </source>
</evidence>
<evidence type="ECO:0000256" key="11">
    <source>
        <dbReference type="SAM" id="Phobius"/>
    </source>
</evidence>
<feature type="transmembrane region" description="Helical" evidence="11">
    <location>
        <begin position="562"/>
        <end position="590"/>
    </location>
</feature>
<dbReference type="PANTHER" id="PTHR10783:SF104">
    <property type="entry name" value="PHOSPHATE TRANSPORTER PHO1 HOMOLOG 10"/>
    <property type="match status" value="1"/>
</dbReference>
<dbReference type="GO" id="GO:0005886">
    <property type="term" value="C:plasma membrane"/>
    <property type="evidence" value="ECO:0007669"/>
    <property type="project" value="UniProtKB-SubCell"/>
</dbReference>
<gene>
    <name evidence="14" type="ORF">FSB_LOCUS59768</name>
</gene>
<evidence type="ECO:0000256" key="1">
    <source>
        <dbReference type="ARBA" id="ARBA00004651"/>
    </source>
</evidence>
<feature type="domain" description="EXS" evidence="12">
    <location>
        <begin position="500"/>
        <end position="694"/>
    </location>
</feature>
<dbReference type="CDD" id="cd14476">
    <property type="entry name" value="SPX_PHO1_like"/>
    <property type="match status" value="1"/>
</dbReference>
<dbReference type="GO" id="GO:0000822">
    <property type="term" value="F:inositol hexakisphosphate binding"/>
    <property type="evidence" value="ECO:0007669"/>
    <property type="project" value="TreeGrafter"/>
</dbReference>
<evidence type="ECO:0000256" key="6">
    <source>
        <dbReference type="ARBA" id="ARBA00022692"/>
    </source>
</evidence>
<evidence type="ECO:0000256" key="9">
    <source>
        <dbReference type="ARBA" id="ARBA00043939"/>
    </source>
</evidence>
<evidence type="ECO:0000256" key="7">
    <source>
        <dbReference type="ARBA" id="ARBA00022989"/>
    </source>
</evidence>
<dbReference type="InterPro" id="IPR004342">
    <property type="entry name" value="EXS_C"/>
</dbReference>
<feature type="compositionally biased region" description="Basic and acidic residues" evidence="10">
    <location>
        <begin position="209"/>
        <end position="221"/>
    </location>
</feature>
<feature type="transmembrane region" description="Helical" evidence="11">
    <location>
        <begin position="415"/>
        <end position="436"/>
    </location>
</feature>
<organism evidence="14">
    <name type="scientific">Fagus sylvatica</name>
    <name type="common">Beechnut</name>
    <dbReference type="NCBI Taxonomy" id="28930"/>
    <lineage>
        <taxon>Eukaryota</taxon>
        <taxon>Viridiplantae</taxon>
        <taxon>Streptophyta</taxon>
        <taxon>Embryophyta</taxon>
        <taxon>Tracheophyta</taxon>
        <taxon>Spermatophyta</taxon>
        <taxon>Magnoliopsida</taxon>
        <taxon>eudicotyledons</taxon>
        <taxon>Gunneridae</taxon>
        <taxon>Pentapetalae</taxon>
        <taxon>rosids</taxon>
        <taxon>fabids</taxon>
        <taxon>Fagales</taxon>
        <taxon>Fagaceae</taxon>
        <taxon>Fagus</taxon>
    </lineage>
</organism>
<feature type="region of interest" description="Disordered" evidence="10">
    <location>
        <begin position="170"/>
        <end position="221"/>
    </location>
</feature>
<dbReference type="PROSITE" id="PS51382">
    <property type="entry name" value="SPX"/>
    <property type="match status" value="1"/>
</dbReference>
<dbReference type="InterPro" id="IPR034092">
    <property type="entry name" value="PHO1_SPX"/>
</dbReference>
<accession>A0A2N9J312</accession>
<feature type="transmembrane region" description="Helical" evidence="11">
    <location>
        <begin position="540"/>
        <end position="556"/>
    </location>
</feature>
<dbReference type="Pfam" id="PF03124">
    <property type="entry name" value="EXS"/>
    <property type="match status" value="1"/>
</dbReference>
<dbReference type="PANTHER" id="PTHR10783">
    <property type="entry name" value="XENOTROPIC AND POLYTROPIC RETROVIRUS RECEPTOR 1-RELATED"/>
    <property type="match status" value="1"/>
</dbReference>
<dbReference type="PROSITE" id="PS51380">
    <property type="entry name" value="EXS"/>
    <property type="match status" value="1"/>
</dbReference>
<dbReference type="InterPro" id="IPR004331">
    <property type="entry name" value="SPX_dom"/>
</dbReference>
<sequence length="702" mass="81352">MKFGKEFKEQMVPEWTEAYMDYNGLKRILRGVRGYKQTKHPATHSRGLQKKLSSDRTLNGLHIESSNVPSKGDIEDQVIDVNTLQRNGSRHIYKTNFLRQSEEGGEVDVMFFRKLDEELNKVNTFYKDKVEALMHEATVLNKQMEAFIAMRIKVGNPNLSGSDLKRCFLSNVSPKMPPKSTTSSRDRSPGRDSTAGPEVNSVSTTSCGSDHREEVNKNGYKEDPLEILEHVKINNTLESPISTIKRVFKDSKEEDLSFNKEELKKVEERLRHVFIEFYHKLRLLKHYSFMNLSAFSKIMKKYEKITSRGAARSYMSIVDNSYLGNSDEVTALLERVEVTFIKNFSNSNRREGLFLGCSIALLVAIVLKIEAHNLMDKEEDTQYMENIFPLYTRYRVNYPFIFGFKRGTELGYREVFLLGTGLAVLASAGFLANLHLDMDSSTRDYKTVTELVPLGLVIVTLPDFFLADQLTSQVQAFRSFELYICYYGLGEHSRRQNKCHSHGVYNTFYFIVTVLPYWLRFLQCIRRLCEEKDAVHMYNGLKYFSTIVAVIIRTAFELRKGMTWMVLALVSSTAAALINTYWDIVVDWGLLRRQSKNKYLRDKLVVSHKSVYFAAMVLNIILRFAWMQLVLEFKLHSLHKMTIITIISCLEIIRRGIWSFFRLENEHLNNVGKYRAFKSVPHPFSYYESDDDNDDDDDDKDD</sequence>
<dbReference type="EMBL" id="OIVN01006381">
    <property type="protein sequence ID" value="SPD31886.1"/>
    <property type="molecule type" value="Genomic_DNA"/>
</dbReference>
<feature type="transmembrane region" description="Helical" evidence="11">
    <location>
        <begin position="503"/>
        <end position="519"/>
    </location>
</feature>
<keyword evidence="5" id="KW-0592">Phosphate transport</keyword>
<evidence type="ECO:0000256" key="4">
    <source>
        <dbReference type="ARBA" id="ARBA00022475"/>
    </source>
</evidence>
<evidence type="ECO:0000256" key="10">
    <source>
        <dbReference type="SAM" id="MobiDB-lite"/>
    </source>
</evidence>
<protein>
    <recommendedName>
        <fullName evidence="15">SPX domain-containing protein</fullName>
    </recommendedName>
</protein>